<protein>
    <submittedName>
        <fullName evidence="1">Uncharacterized protein</fullName>
    </submittedName>
</protein>
<dbReference type="EMBL" id="BDGG01000001">
    <property type="protein sequence ID" value="GAU89090.1"/>
    <property type="molecule type" value="Genomic_DNA"/>
</dbReference>
<sequence length="98" mass="11279">MMDILIILKYQTSARNYSSISFRSVTLDDNDYHKMAVNIVTVKKRCGVNCARRKPADGKTIAFAPLRSRRLKARYPQRDVVTCRALLRAAERQKTAEF</sequence>
<evidence type="ECO:0000313" key="1">
    <source>
        <dbReference type="EMBL" id="GAU89090.1"/>
    </source>
</evidence>
<dbReference type="Proteomes" id="UP000186922">
    <property type="component" value="Unassembled WGS sequence"/>
</dbReference>
<proteinExistence type="predicted"/>
<gene>
    <name evidence="1" type="primary">RvY_01684-1</name>
    <name evidence="1" type="synonym">RvY_01684.1</name>
    <name evidence="1" type="ORF">RvY_01684</name>
</gene>
<reference evidence="1 2" key="1">
    <citation type="journal article" date="2016" name="Nat. Commun.">
        <title>Extremotolerant tardigrade genome and improved radiotolerance of human cultured cells by tardigrade-unique protein.</title>
        <authorList>
            <person name="Hashimoto T."/>
            <person name="Horikawa D.D."/>
            <person name="Saito Y."/>
            <person name="Kuwahara H."/>
            <person name="Kozuka-Hata H."/>
            <person name="Shin-I T."/>
            <person name="Minakuchi Y."/>
            <person name="Ohishi K."/>
            <person name="Motoyama A."/>
            <person name="Aizu T."/>
            <person name="Enomoto A."/>
            <person name="Kondo K."/>
            <person name="Tanaka S."/>
            <person name="Hara Y."/>
            <person name="Koshikawa S."/>
            <person name="Sagara H."/>
            <person name="Miura T."/>
            <person name="Yokobori S."/>
            <person name="Miyagawa K."/>
            <person name="Suzuki Y."/>
            <person name="Kubo T."/>
            <person name="Oyama M."/>
            <person name="Kohara Y."/>
            <person name="Fujiyama A."/>
            <person name="Arakawa K."/>
            <person name="Katayama T."/>
            <person name="Toyoda A."/>
            <person name="Kunieda T."/>
        </authorList>
    </citation>
    <scope>NUCLEOTIDE SEQUENCE [LARGE SCALE GENOMIC DNA]</scope>
    <source>
        <strain evidence="1 2">YOKOZUNA-1</strain>
    </source>
</reference>
<keyword evidence="2" id="KW-1185">Reference proteome</keyword>
<evidence type="ECO:0000313" key="2">
    <source>
        <dbReference type="Proteomes" id="UP000186922"/>
    </source>
</evidence>
<accession>A0A1D1UKL6</accession>
<name>A0A1D1UKL6_RAMVA</name>
<organism evidence="1 2">
    <name type="scientific">Ramazzottius varieornatus</name>
    <name type="common">Water bear</name>
    <name type="synonym">Tardigrade</name>
    <dbReference type="NCBI Taxonomy" id="947166"/>
    <lineage>
        <taxon>Eukaryota</taxon>
        <taxon>Metazoa</taxon>
        <taxon>Ecdysozoa</taxon>
        <taxon>Tardigrada</taxon>
        <taxon>Eutardigrada</taxon>
        <taxon>Parachela</taxon>
        <taxon>Hypsibioidea</taxon>
        <taxon>Ramazzottiidae</taxon>
        <taxon>Ramazzottius</taxon>
    </lineage>
</organism>
<comment type="caution">
    <text evidence="1">The sequence shown here is derived from an EMBL/GenBank/DDBJ whole genome shotgun (WGS) entry which is preliminary data.</text>
</comment>
<dbReference type="AlphaFoldDB" id="A0A1D1UKL6"/>